<dbReference type="AlphaFoldDB" id="A0A9N6WZI0"/>
<dbReference type="InterPro" id="IPR044760">
    <property type="entry name" value="TRAPPC2L"/>
</dbReference>
<sequence>MAVCVGIISKENSPLLVQCVNPAQELQYHYLVHTCLDFVEEKIALSNKSVSEIRELYLGLLHSAEEFKAYGFVTNTRIKIILIVDATNSALRDNEIRAKLRKIHTAYTELMCNPFHIPGEPITSKSFRDLIGDILTT</sequence>
<dbReference type="Gene3D" id="3.30.450.70">
    <property type="match status" value="1"/>
</dbReference>
<dbReference type="CDD" id="cd14854">
    <property type="entry name" value="TRAPPC2L"/>
    <property type="match status" value="1"/>
</dbReference>
<name>A0A9N6WZI0_9CRUS</name>
<evidence type="ECO:0000256" key="4">
    <source>
        <dbReference type="ARBA" id="ARBA00024408"/>
    </source>
</evidence>
<accession>A0A9N6WZI0</accession>
<protein>
    <recommendedName>
        <fullName evidence="4">Trafficking protein particle complex subunit 2-like protein</fullName>
    </recommendedName>
</protein>
<dbReference type="Pfam" id="PF04628">
    <property type="entry name" value="Sedlin_N"/>
    <property type="match status" value="1"/>
</dbReference>
<keyword evidence="3" id="KW-0931">ER-Golgi transport</keyword>
<comment type="subcellular location">
    <subcellularLocation>
        <location evidence="1">Cytoplasm</location>
        <location evidence="1">Perinuclear region</location>
    </subcellularLocation>
</comment>
<keyword evidence="3" id="KW-0813">Transport</keyword>
<gene>
    <name evidence="5" type="primary">EOG090X0HN8</name>
</gene>
<evidence type="ECO:0000256" key="2">
    <source>
        <dbReference type="ARBA" id="ARBA00006626"/>
    </source>
</evidence>
<dbReference type="InterPro" id="IPR011012">
    <property type="entry name" value="Longin-like_dom_sf"/>
</dbReference>
<dbReference type="InterPro" id="IPR006722">
    <property type="entry name" value="Sedlin"/>
</dbReference>
<dbReference type="PANTHER" id="PTHR12403">
    <property type="entry name" value="TRAFFICKING PROTEIN PARTICLE COMPLEX SUBUNIT 2"/>
    <property type="match status" value="1"/>
</dbReference>
<reference evidence="5" key="1">
    <citation type="submission" date="2021-04" db="EMBL/GenBank/DDBJ databases">
        <authorList>
            <person name="Cornetti L."/>
        </authorList>
    </citation>
    <scope>NUCLEOTIDE SEQUENCE</scope>
</reference>
<organism evidence="5">
    <name type="scientific">Lynceus sp. MCZ IZ 141354</name>
    <dbReference type="NCBI Taxonomy" id="1930659"/>
    <lineage>
        <taxon>Eukaryota</taxon>
        <taxon>Metazoa</taxon>
        <taxon>Ecdysozoa</taxon>
        <taxon>Arthropoda</taxon>
        <taxon>Crustacea</taxon>
        <taxon>Branchiopoda</taxon>
        <taxon>Diplostraca</taxon>
        <taxon>Laevicaudata</taxon>
        <taxon>Lynceidae</taxon>
        <taxon>Lynceus</taxon>
    </lineage>
</organism>
<dbReference type="EMBL" id="OC989266">
    <property type="protein sequence ID" value="CAG4645921.1"/>
    <property type="molecule type" value="Genomic_DNA"/>
</dbReference>
<proteinExistence type="inferred from homology"/>
<dbReference type="GO" id="GO:0006888">
    <property type="term" value="P:endoplasmic reticulum to Golgi vesicle-mediated transport"/>
    <property type="evidence" value="ECO:0007669"/>
    <property type="project" value="InterPro"/>
</dbReference>
<evidence type="ECO:0000256" key="3">
    <source>
        <dbReference type="ARBA" id="ARBA00022892"/>
    </source>
</evidence>
<dbReference type="SUPFAM" id="SSF64356">
    <property type="entry name" value="SNARE-like"/>
    <property type="match status" value="1"/>
</dbReference>
<evidence type="ECO:0000313" key="5">
    <source>
        <dbReference type="EMBL" id="CAG4645921.1"/>
    </source>
</evidence>
<comment type="similarity">
    <text evidence="2">Belongs to the TRAPP small subunits family. Sedlin subfamily.</text>
</comment>
<evidence type="ECO:0000256" key="1">
    <source>
        <dbReference type="ARBA" id="ARBA00004556"/>
    </source>
</evidence>
<dbReference type="GO" id="GO:0048471">
    <property type="term" value="C:perinuclear region of cytoplasm"/>
    <property type="evidence" value="ECO:0007669"/>
    <property type="project" value="UniProtKB-SubCell"/>
</dbReference>